<dbReference type="Pfam" id="PF25198">
    <property type="entry name" value="Spore_GerAC_N"/>
    <property type="match status" value="1"/>
</dbReference>
<dbReference type="GO" id="GO:0009847">
    <property type="term" value="P:spore germination"/>
    <property type="evidence" value="ECO:0007669"/>
    <property type="project" value="InterPro"/>
</dbReference>
<evidence type="ECO:0000256" key="5">
    <source>
        <dbReference type="ARBA" id="ARBA00023136"/>
    </source>
</evidence>
<dbReference type="InterPro" id="IPR038501">
    <property type="entry name" value="Spore_GerAC_C_sf"/>
</dbReference>
<evidence type="ECO:0000256" key="7">
    <source>
        <dbReference type="ARBA" id="ARBA00023288"/>
    </source>
</evidence>
<evidence type="ECO:0000256" key="3">
    <source>
        <dbReference type="ARBA" id="ARBA00022544"/>
    </source>
</evidence>
<dbReference type="STRING" id="79883.GCA_001636495_02647"/>
<dbReference type="InterPro" id="IPR057336">
    <property type="entry name" value="GerAC_N"/>
</dbReference>
<keyword evidence="4" id="KW-0732">Signal</keyword>
<dbReference type="InterPro" id="IPR046953">
    <property type="entry name" value="Spore_GerAC-like_C"/>
</dbReference>
<evidence type="ECO:0000256" key="1">
    <source>
        <dbReference type="ARBA" id="ARBA00004635"/>
    </source>
</evidence>
<gene>
    <name evidence="10" type="ORF">FZC76_19130</name>
</gene>
<keyword evidence="7" id="KW-0449">Lipoprotein</keyword>
<dbReference type="Gene3D" id="3.30.300.210">
    <property type="entry name" value="Nutrient germinant receptor protein C, domain 3"/>
    <property type="match status" value="1"/>
</dbReference>
<keyword evidence="5" id="KW-0472">Membrane</keyword>
<dbReference type="PANTHER" id="PTHR35789:SF1">
    <property type="entry name" value="SPORE GERMINATION PROTEIN B3"/>
    <property type="match status" value="1"/>
</dbReference>
<comment type="caution">
    <text evidence="10">The sequence shown here is derived from an EMBL/GenBank/DDBJ whole genome shotgun (WGS) entry which is preliminary data.</text>
</comment>
<dbReference type="PROSITE" id="PS51257">
    <property type="entry name" value="PROKAR_LIPOPROTEIN"/>
    <property type="match status" value="1"/>
</dbReference>
<name>A0A5D4SJI7_9BACI</name>
<dbReference type="InterPro" id="IPR008844">
    <property type="entry name" value="Spore_GerAC-like"/>
</dbReference>
<evidence type="ECO:0000259" key="8">
    <source>
        <dbReference type="Pfam" id="PF05504"/>
    </source>
</evidence>
<accession>A0A5D4SJI7</accession>
<organism evidence="10 11">
    <name type="scientific">Sutcliffiella horikoshii</name>
    <dbReference type="NCBI Taxonomy" id="79883"/>
    <lineage>
        <taxon>Bacteria</taxon>
        <taxon>Bacillati</taxon>
        <taxon>Bacillota</taxon>
        <taxon>Bacilli</taxon>
        <taxon>Bacillales</taxon>
        <taxon>Bacillaceae</taxon>
        <taxon>Sutcliffiella</taxon>
    </lineage>
</organism>
<dbReference type="PANTHER" id="PTHR35789">
    <property type="entry name" value="SPORE GERMINATION PROTEIN B3"/>
    <property type="match status" value="1"/>
</dbReference>
<protein>
    <submittedName>
        <fullName evidence="10">Ger(X)C family spore germination protein</fullName>
    </submittedName>
</protein>
<evidence type="ECO:0000256" key="6">
    <source>
        <dbReference type="ARBA" id="ARBA00023139"/>
    </source>
</evidence>
<comment type="similarity">
    <text evidence="2">Belongs to the GerABKC lipoprotein family.</text>
</comment>
<keyword evidence="3" id="KW-0309">Germination</keyword>
<proteinExistence type="inferred from homology"/>
<dbReference type="EMBL" id="VTEV01000009">
    <property type="protein sequence ID" value="TYS63605.1"/>
    <property type="molecule type" value="Genomic_DNA"/>
</dbReference>
<dbReference type="NCBIfam" id="TIGR02887">
    <property type="entry name" value="spore_ger_x_C"/>
    <property type="match status" value="1"/>
</dbReference>
<evidence type="ECO:0000313" key="11">
    <source>
        <dbReference type="Proteomes" id="UP000322524"/>
    </source>
</evidence>
<reference evidence="10 11" key="1">
    <citation type="submission" date="2019-08" db="EMBL/GenBank/DDBJ databases">
        <title>Bacillus genomes from the desert of Cuatro Cienegas, Coahuila.</title>
        <authorList>
            <person name="Olmedo-Alvarez G."/>
        </authorList>
    </citation>
    <scope>NUCLEOTIDE SEQUENCE [LARGE SCALE GENOMIC DNA]</scope>
    <source>
        <strain evidence="10 11">CH28_1T</strain>
    </source>
</reference>
<evidence type="ECO:0000313" key="10">
    <source>
        <dbReference type="EMBL" id="TYS63605.1"/>
    </source>
</evidence>
<evidence type="ECO:0000259" key="9">
    <source>
        <dbReference type="Pfam" id="PF25198"/>
    </source>
</evidence>
<evidence type="ECO:0000256" key="2">
    <source>
        <dbReference type="ARBA" id="ARBA00007886"/>
    </source>
</evidence>
<dbReference type="Proteomes" id="UP000322524">
    <property type="component" value="Unassembled WGS sequence"/>
</dbReference>
<dbReference type="OrthoDB" id="9816067at2"/>
<comment type="subcellular location">
    <subcellularLocation>
        <location evidence="1">Membrane</location>
        <topology evidence="1">Lipid-anchor</topology>
    </subcellularLocation>
</comment>
<evidence type="ECO:0000256" key="4">
    <source>
        <dbReference type="ARBA" id="ARBA00022729"/>
    </source>
</evidence>
<dbReference type="AlphaFoldDB" id="A0A5D4SJI7"/>
<dbReference type="Pfam" id="PF05504">
    <property type="entry name" value="Spore_GerAC"/>
    <property type="match status" value="1"/>
</dbReference>
<feature type="domain" description="Spore germination protein N-terminal" evidence="9">
    <location>
        <begin position="19"/>
        <end position="193"/>
    </location>
</feature>
<dbReference type="RefSeq" id="WP_148989777.1">
    <property type="nucleotide sequence ID" value="NZ_VTEV01000009.1"/>
</dbReference>
<keyword evidence="6" id="KW-0564">Palmitate</keyword>
<feature type="domain" description="Spore germination GerAC-like C-terminal" evidence="8">
    <location>
        <begin position="219"/>
        <end position="388"/>
    </location>
</feature>
<dbReference type="GO" id="GO:0016020">
    <property type="term" value="C:membrane"/>
    <property type="evidence" value="ECO:0007669"/>
    <property type="project" value="UniProtKB-SubCell"/>
</dbReference>
<sequence length="403" mass="45450">MRKWLCICSVLILLTGCWDKVELNEISIVTGIAIEKGENAKFRVTVETINAPQLSADQPGSGTPVITFQEEGNSLAELSERMNVGLSRKLIYSHTRIIVIDELLAKDGVGDVLDFLERTGEFRNDFNILISRGTKASDIVKTTYPLELVPSIKVHKQIEIYLEEWGGDPYVRLTDFISSLTSKGRHPVTSAVSIAGKPEAGKNIEQNSKTELDSIVVISGLSVFKKDKLIGFLSREEARDYLWTQGLSRTSLTVPCYMEGNEAENNFLDIRIIHSHSDVKTTEEKTGVKIKVNISGEAKIQGTQCHQNLEKIKTYENHEEALNKYIEEKILATIQKMQDEYQADIFGFGEVYFRTSPKKFKKVEDNWDEIFSEAEVEVLADYRIKRSGIRNKSFLTDEPVSGQ</sequence>